<keyword evidence="2" id="KW-0812">Transmembrane</keyword>
<gene>
    <name evidence="4" type="ORF">BC781_1011291</name>
</gene>
<keyword evidence="2" id="KW-1133">Transmembrane helix</keyword>
<feature type="domain" description="PPM-type phosphatase" evidence="3">
    <location>
        <begin position="254"/>
        <end position="478"/>
    </location>
</feature>
<dbReference type="EMBL" id="QGDO01000001">
    <property type="protein sequence ID" value="PWJ44902.1"/>
    <property type="molecule type" value="Genomic_DNA"/>
</dbReference>
<dbReference type="PANTHER" id="PTHR43156:SF9">
    <property type="entry name" value="HAMP DOMAIN-CONTAINING PROTEIN"/>
    <property type="match status" value="1"/>
</dbReference>
<dbReference type="OrthoDB" id="974805at2"/>
<keyword evidence="2" id="KW-0472">Membrane</keyword>
<evidence type="ECO:0000313" key="4">
    <source>
        <dbReference type="EMBL" id="PWJ44902.1"/>
    </source>
</evidence>
<dbReference type="PANTHER" id="PTHR43156">
    <property type="entry name" value="STAGE II SPORULATION PROTEIN E-RELATED"/>
    <property type="match status" value="1"/>
</dbReference>
<proteinExistence type="predicted"/>
<dbReference type="RefSeq" id="WP_109616365.1">
    <property type="nucleotide sequence ID" value="NZ_QGDO01000001.1"/>
</dbReference>
<feature type="transmembrane region" description="Helical" evidence="2">
    <location>
        <begin position="168"/>
        <end position="185"/>
    </location>
</feature>
<sequence length="478" mass="54896">MRGLYYRLKEHLYSDTIDPEILESKVKVLTYDLIGAILYSLVFSTVMAYLEFHIASKAIMVYGIAVSFLLVYIFNNKVSYRAVVYFMTAAVLVLYTTFIFFSGGSQSPYLISLITLTSSALWYLGKKQAIINAIISVVILAYVNIVSHLDIYSFPNEIPIPLREIHEFAAFTVFIQMYFTFIFIYEGRLLKVRRHASEQNKEIKAQNTLLNKYQIETTTQFVNLSSKKSVLDKSMKYAQKIQENFQPLESRMKEYLEDAFILYRPMADVGGDFVWVTKKDQYRIVIVADCTGHGVPAALITMLGHSILDQIILRQEILRPSNILSELDCQFNSTFHGNIPDGMDISILLFDELNQTFTFSAAKHTVLYVPKEGDSTLLKGNRYSIGGVLDQNSCNKTFDTFTATYQKGDKFYLYSDGFQDQFGGVLDKKYLRTKFIQFLENVSHYEMNEQRKLLDQEFNEWKGDASQTDDMLVVGIEL</sequence>
<protein>
    <submittedName>
        <fullName evidence="4">Serine phosphatase RsbU (Regulator of sigma subunit)</fullName>
    </submittedName>
</protein>
<feature type="transmembrane region" description="Helical" evidence="2">
    <location>
        <begin position="28"/>
        <end position="48"/>
    </location>
</feature>
<dbReference type="Pfam" id="PF07228">
    <property type="entry name" value="SpoIIE"/>
    <property type="match status" value="1"/>
</dbReference>
<evidence type="ECO:0000313" key="5">
    <source>
        <dbReference type="Proteomes" id="UP000245535"/>
    </source>
</evidence>
<dbReference type="InterPro" id="IPR001932">
    <property type="entry name" value="PPM-type_phosphatase-like_dom"/>
</dbReference>
<feature type="transmembrane region" description="Helical" evidence="2">
    <location>
        <begin position="82"/>
        <end position="101"/>
    </location>
</feature>
<dbReference type="InterPro" id="IPR052016">
    <property type="entry name" value="Bact_Sigma-Reg"/>
</dbReference>
<dbReference type="Proteomes" id="UP000245535">
    <property type="component" value="Unassembled WGS sequence"/>
</dbReference>
<feature type="transmembrane region" description="Helical" evidence="2">
    <location>
        <begin position="54"/>
        <end position="75"/>
    </location>
</feature>
<dbReference type="InterPro" id="IPR036457">
    <property type="entry name" value="PPM-type-like_dom_sf"/>
</dbReference>
<evidence type="ECO:0000256" key="1">
    <source>
        <dbReference type="ARBA" id="ARBA00022801"/>
    </source>
</evidence>
<dbReference type="Gene3D" id="3.60.40.10">
    <property type="entry name" value="PPM-type phosphatase domain"/>
    <property type="match status" value="1"/>
</dbReference>
<comment type="caution">
    <text evidence="4">The sequence shown here is derived from an EMBL/GenBank/DDBJ whole genome shotgun (WGS) entry which is preliminary data.</text>
</comment>
<organism evidence="4 5">
    <name type="scientific">Sediminitomix flava</name>
    <dbReference type="NCBI Taxonomy" id="379075"/>
    <lineage>
        <taxon>Bacteria</taxon>
        <taxon>Pseudomonadati</taxon>
        <taxon>Bacteroidota</taxon>
        <taxon>Cytophagia</taxon>
        <taxon>Cytophagales</taxon>
        <taxon>Flammeovirgaceae</taxon>
        <taxon>Sediminitomix</taxon>
    </lineage>
</organism>
<evidence type="ECO:0000256" key="2">
    <source>
        <dbReference type="SAM" id="Phobius"/>
    </source>
</evidence>
<accession>A0A315ZHW7</accession>
<keyword evidence="1" id="KW-0378">Hydrolase</keyword>
<name>A0A315ZHW7_SEDFL</name>
<dbReference type="AlphaFoldDB" id="A0A315ZHW7"/>
<keyword evidence="5" id="KW-1185">Reference proteome</keyword>
<dbReference type="SMART" id="SM00331">
    <property type="entry name" value="PP2C_SIG"/>
    <property type="match status" value="1"/>
</dbReference>
<feature type="transmembrane region" description="Helical" evidence="2">
    <location>
        <begin position="107"/>
        <end position="124"/>
    </location>
</feature>
<reference evidence="4 5" key="1">
    <citation type="submission" date="2018-03" db="EMBL/GenBank/DDBJ databases">
        <title>Genomic Encyclopedia of Archaeal and Bacterial Type Strains, Phase II (KMG-II): from individual species to whole genera.</title>
        <authorList>
            <person name="Goeker M."/>
        </authorList>
    </citation>
    <scope>NUCLEOTIDE SEQUENCE [LARGE SCALE GENOMIC DNA]</scope>
    <source>
        <strain evidence="4 5">DSM 28229</strain>
    </source>
</reference>
<evidence type="ECO:0000259" key="3">
    <source>
        <dbReference type="SMART" id="SM00331"/>
    </source>
</evidence>
<feature type="transmembrane region" description="Helical" evidence="2">
    <location>
        <begin position="129"/>
        <end position="148"/>
    </location>
</feature>
<dbReference type="GO" id="GO:0016791">
    <property type="term" value="F:phosphatase activity"/>
    <property type="evidence" value="ECO:0007669"/>
    <property type="project" value="TreeGrafter"/>
</dbReference>